<reference evidence="1 2" key="1">
    <citation type="journal article" date="2022" name="DNA Res.">
        <title>Chromosomal-level genome assembly of the orchid tree Bauhinia variegata (Leguminosae; Cercidoideae) supports the allotetraploid origin hypothesis of Bauhinia.</title>
        <authorList>
            <person name="Zhong Y."/>
            <person name="Chen Y."/>
            <person name="Zheng D."/>
            <person name="Pang J."/>
            <person name="Liu Y."/>
            <person name="Luo S."/>
            <person name="Meng S."/>
            <person name="Qian L."/>
            <person name="Wei D."/>
            <person name="Dai S."/>
            <person name="Zhou R."/>
        </authorList>
    </citation>
    <scope>NUCLEOTIDE SEQUENCE [LARGE SCALE GENOMIC DNA]</scope>
    <source>
        <strain evidence="1">BV-YZ2020</strain>
    </source>
</reference>
<protein>
    <submittedName>
        <fullName evidence="1">Uncharacterized protein</fullName>
    </submittedName>
</protein>
<name>A0ACB9PZ50_BAUVA</name>
<accession>A0ACB9PZ50</accession>
<dbReference type="Proteomes" id="UP000828941">
    <property type="component" value="Chromosome 2"/>
</dbReference>
<proteinExistence type="predicted"/>
<keyword evidence="2" id="KW-1185">Reference proteome</keyword>
<evidence type="ECO:0000313" key="1">
    <source>
        <dbReference type="EMBL" id="KAI4353857.1"/>
    </source>
</evidence>
<gene>
    <name evidence="1" type="ORF">L6164_002780</name>
</gene>
<evidence type="ECO:0000313" key="2">
    <source>
        <dbReference type="Proteomes" id="UP000828941"/>
    </source>
</evidence>
<dbReference type="EMBL" id="CM039427">
    <property type="protein sequence ID" value="KAI4353857.1"/>
    <property type="molecule type" value="Genomic_DNA"/>
</dbReference>
<organism evidence="1 2">
    <name type="scientific">Bauhinia variegata</name>
    <name type="common">Purple orchid tree</name>
    <name type="synonym">Phanera variegata</name>
    <dbReference type="NCBI Taxonomy" id="167791"/>
    <lineage>
        <taxon>Eukaryota</taxon>
        <taxon>Viridiplantae</taxon>
        <taxon>Streptophyta</taxon>
        <taxon>Embryophyta</taxon>
        <taxon>Tracheophyta</taxon>
        <taxon>Spermatophyta</taxon>
        <taxon>Magnoliopsida</taxon>
        <taxon>eudicotyledons</taxon>
        <taxon>Gunneridae</taxon>
        <taxon>Pentapetalae</taxon>
        <taxon>rosids</taxon>
        <taxon>fabids</taxon>
        <taxon>Fabales</taxon>
        <taxon>Fabaceae</taxon>
        <taxon>Cercidoideae</taxon>
        <taxon>Cercideae</taxon>
        <taxon>Bauhiniinae</taxon>
        <taxon>Bauhinia</taxon>
    </lineage>
</organism>
<comment type="caution">
    <text evidence="1">The sequence shown here is derived from an EMBL/GenBank/DDBJ whole genome shotgun (WGS) entry which is preliminary data.</text>
</comment>
<sequence>MLEFREKKRVRNRVAPEEPLDDSASGTDGNVVNGEGYGHCSPLELGNRMFSSGGEETPMLESDKEAVEAEAAAEDAENEGENEPAEVGWPEETNTWEPLKHLTQVSNMIDAFEKSLKSRKQARRKRKHTVLSTSNKATEKRDRGSIRTFRRKPQGSEAAESQGMTNILVVKPADPHVSKAANSRRITINIPIATVEPREVHVFEVADSQRITSSHVAAVEPLDGAVAGNAGNNDHSDQREEGRDNPAIIKIIKPCCCEILPSDTVGSTVQFLAMRLVA</sequence>